<dbReference type="Proteomes" id="UP000736787">
    <property type="component" value="Unassembled WGS sequence"/>
</dbReference>
<dbReference type="InterPro" id="IPR056671">
    <property type="entry name" value="DUF7769"/>
</dbReference>
<comment type="caution">
    <text evidence="6">The sequence shown here is derived from an EMBL/GenBank/DDBJ whole genome shotgun (WGS) entry which is preliminary data.</text>
</comment>
<evidence type="ECO:0000313" key="5">
    <source>
        <dbReference type="EMBL" id="KAG3228935.1"/>
    </source>
</evidence>
<accession>A0A329SZU4</accession>
<dbReference type="InterPro" id="IPR036397">
    <property type="entry name" value="RNaseH_sf"/>
</dbReference>
<dbReference type="Proteomes" id="UP000735874">
    <property type="component" value="Unassembled WGS sequence"/>
</dbReference>
<dbReference type="Proteomes" id="UP000760860">
    <property type="component" value="Unassembled WGS sequence"/>
</dbReference>
<dbReference type="Gene3D" id="3.30.420.10">
    <property type="entry name" value="Ribonuclease H-like superfamily/Ribonuclease H"/>
    <property type="match status" value="1"/>
</dbReference>
<dbReference type="EMBL" id="RCMV01000007">
    <property type="protein sequence ID" value="KAG3228935.1"/>
    <property type="molecule type" value="Genomic_DNA"/>
</dbReference>
<evidence type="ECO:0000313" key="4">
    <source>
        <dbReference type="EMBL" id="KAG2953679.1"/>
    </source>
</evidence>
<dbReference type="EMBL" id="MJFZ01000020">
    <property type="protein sequence ID" value="RAW42120.1"/>
    <property type="molecule type" value="Genomic_DNA"/>
</dbReference>
<dbReference type="VEuPathDB" id="FungiDB:PC110_g1709"/>
<dbReference type="Pfam" id="PF24964">
    <property type="entry name" value="DUF7769"/>
    <property type="match status" value="1"/>
</dbReference>
<keyword evidence="7" id="KW-1185">Reference proteome</keyword>
<evidence type="ECO:0000313" key="2">
    <source>
        <dbReference type="EMBL" id="KAG2865859.1"/>
    </source>
</evidence>
<protein>
    <recommendedName>
        <fullName evidence="1">DUF7769 domain-containing protein</fullName>
    </recommendedName>
</protein>
<dbReference type="EMBL" id="RCMG01000050">
    <property type="protein sequence ID" value="KAG2865859.1"/>
    <property type="molecule type" value="Genomic_DNA"/>
</dbReference>
<reference evidence="2" key="2">
    <citation type="submission" date="2018-10" db="EMBL/GenBank/DDBJ databases">
        <title>Effector identification in a new, highly contiguous assembly of the strawberry crown rot pathogen Phytophthora cactorum.</title>
        <authorList>
            <person name="Armitage A.D."/>
            <person name="Nellist C.F."/>
            <person name="Bates H."/>
            <person name="Vickerstaff R.J."/>
            <person name="Harrison R.J."/>
        </authorList>
    </citation>
    <scope>NUCLEOTIDE SEQUENCE</scope>
    <source>
        <strain evidence="2">15-7</strain>
        <strain evidence="3">4032</strain>
        <strain evidence="4">4040</strain>
        <strain evidence="5">P421</strain>
    </source>
</reference>
<dbReference type="PANTHER" id="PTHR47169:SF4">
    <property type="entry name" value="TRANSPOSASE TC1-LIKE DOMAIN-CONTAINING PROTEIN"/>
    <property type="match status" value="1"/>
</dbReference>
<dbReference type="OrthoDB" id="108858at2759"/>
<dbReference type="Proteomes" id="UP000774804">
    <property type="component" value="Unassembled WGS sequence"/>
</dbReference>
<evidence type="ECO:0000259" key="1">
    <source>
        <dbReference type="Pfam" id="PF24964"/>
    </source>
</evidence>
<proteinExistence type="predicted"/>
<evidence type="ECO:0000313" key="3">
    <source>
        <dbReference type="EMBL" id="KAG2940299.1"/>
    </source>
</evidence>
<reference evidence="6 7" key="1">
    <citation type="submission" date="2018-01" db="EMBL/GenBank/DDBJ databases">
        <title>Draft genome of the strawberry crown rot pathogen Phytophthora cactorum.</title>
        <authorList>
            <person name="Armitage A.D."/>
            <person name="Lysoe E."/>
            <person name="Nellist C.F."/>
            <person name="Harrison R.J."/>
            <person name="Brurberg M.B."/>
        </authorList>
    </citation>
    <scope>NUCLEOTIDE SEQUENCE [LARGE SCALE GENOMIC DNA]</scope>
    <source>
        <strain evidence="6 7">10300</strain>
    </source>
</reference>
<dbReference type="PANTHER" id="PTHR47169">
    <property type="entry name" value="OS01G0541250 PROTEIN"/>
    <property type="match status" value="1"/>
</dbReference>
<name>A0A329SZU4_9STRA</name>
<gene>
    <name evidence="6" type="ORF">PC110_g1709</name>
    <name evidence="2" type="ORF">PC113_g3344</name>
    <name evidence="3" type="ORF">PC115_g2682</name>
    <name evidence="4" type="ORF">PC117_g1844</name>
    <name evidence="5" type="ORF">PC129_g531</name>
</gene>
<dbReference type="EMBL" id="RCMI01000040">
    <property type="protein sequence ID" value="KAG2940299.1"/>
    <property type="molecule type" value="Genomic_DNA"/>
</dbReference>
<dbReference type="Proteomes" id="UP000251314">
    <property type="component" value="Unassembled WGS sequence"/>
</dbReference>
<dbReference type="AlphaFoldDB" id="A0A329SZU4"/>
<dbReference type="GO" id="GO:0003676">
    <property type="term" value="F:nucleic acid binding"/>
    <property type="evidence" value="ECO:0007669"/>
    <property type="project" value="InterPro"/>
</dbReference>
<evidence type="ECO:0000313" key="6">
    <source>
        <dbReference type="EMBL" id="RAW42120.1"/>
    </source>
</evidence>
<sequence length="282" mass="32039">MHEVATLFGVHRKTVQRLWRRTKENAALSGIYEGSSRKHLTGRRPRDVSSALEHTALERLCHVDLQRRTTIRSAAAACGVSASTLFRRLKQGKLRSCTSVALPLLTEDNLQACLKFCFDHVNKTDNMYVDMTDIIHVNEKYFYLTVVKRCFILLHDEPEPVRKLKSKRHITKVMMLSAVARPRYNANGECIFDGKLGTCPFVEFTVAQRTSRNRVAGTSVTKPVTATQENYREMLVDKLLPSILSKWPGGGVNACITIRQGNASPILTRKTQHFVRRWRRSG</sequence>
<dbReference type="EMBL" id="RCMK01000022">
    <property type="protein sequence ID" value="KAG2953679.1"/>
    <property type="molecule type" value="Genomic_DNA"/>
</dbReference>
<evidence type="ECO:0000313" key="7">
    <source>
        <dbReference type="Proteomes" id="UP000251314"/>
    </source>
</evidence>
<organism evidence="6 7">
    <name type="scientific">Phytophthora cactorum</name>
    <dbReference type="NCBI Taxonomy" id="29920"/>
    <lineage>
        <taxon>Eukaryota</taxon>
        <taxon>Sar</taxon>
        <taxon>Stramenopiles</taxon>
        <taxon>Oomycota</taxon>
        <taxon>Peronosporomycetes</taxon>
        <taxon>Peronosporales</taxon>
        <taxon>Peronosporaceae</taxon>
        <taxon>Phytophthora</taxon>
    </lineage>
</organism>
<feature type="domain" description="DUF7769" evidence="1">
    <location>
        <begin position="2"/>
        <end position="27"/>
    </location>
</feature>